<dbReference type="PANTHER" id="PTHR45740">
    <property type="entry name" value="POLY [ADP-RIBOSE] POLYMERASE"/>
    <property type="match status" value="1"/>
</dbReference>
<dbReference type="EMBL" id="CAJNNV010021901">
    <property type="protein sequence ID" value="CAE8607606.1"/>
    <property type="molecule type" value="Genomic_DNA"/>
</dbReference>
<reference evidence="3" key="1">
    <citation type="submission" date="2021-02" db="EMBL/GenBank/DDBJ databases">
        <authorList>
            <person name="Dougan E. K."/>
            <person name="Rhodes N."/>
            <person name="Thang M."/>
            <person name="Chan C."/>
        </authorList>
    </citation>
    <scope>NUCLEOTIDE SEQUENCE</scope>
</reference>
<protein>
    <recommendedName>
        <fullName evidence="1">PARP catalytic domain-containing protein</fullName>
    </recommendedName>
</protein>
<dbReference type="Pfam" id="PF00644">
    <property type="entry name" value="PARP"/>
    <property type="match status" value="1"/>
</dbReference>
<evidence type="ECO:0000313" key="3">
    <source>
        <dbReference type="EMBL" id="CAE8712924.1"/>
    </source>
</evidence>
<dbReference type="OrthoDB" id="2423195at2759"/>
<dbReference type="GO" id="GO:0003950">
    <property type="term" value="F:NAD+ poly-ADP-ribosyltransferase activity"/>
    <property type="evidence" value="ECO:0007669"/>
    <property type="project" value="InterPro"/>
</dbReference>
<dbReference type="InterPro" id="IPR012317">
    <property type="entry name" value="Poly(ADP-ribose)pol_cat_dom"/>
</dbReference>
<comment type="caution">
    <text evidence="3">The sequence shown here is derived from an EMBL/GenBank/DDBJ whole genome shotgun (WGS) entry which is preliminary data.</text>
</comment>
<organism evidence="3 4">
    <name type="scientific">Polarella glacialis</name>
    <name type="common">Dinoflagellate</name>
    <dbReference type="NCBI Taxonomy" id="89957"/>
    <lineage>
        <taxon>Eukaryota</taxon>
        <taxon>Sar</taxon>
        <taxon>Alveolata</taxon>
        <taxon>Dinophyceae</taxon>
        <taxon>Suessiales</taxon>
        <taxon>Suessiaceae</taxon>
        <taxon>Polarella</taxon>
    </lineage>
</organism>
<evidence type="ECO:0000313" key="5">
    <source>
        <dbReference type="Proteomes" id="UP000654075"/>
    </source>
</evidence>
<dbReference type="GO" id="GO:0005634">
    <property type="term" value="C:nucleus"/>
    <property type="evidence" value="ECO:0007669"/>
    <property type="project" value="TreeGrafter"/>
</dbReference>
<feature type="domain" description="PARP catalytic" evidence="1">
    <location>
        <begin position="50"/>
        <end position="216"/>
    </location>
</feature>
<sequence length="220" mass="24911">MAVYKRYHQERCRIKGEIDTRDIAVNDPNLRASLCSASATLPGELLAAVNEVRVLHGTKAAHVFPILADGFNERLSGGPRSYFGQTLYFAEDAGKCDQYCTRDSSYMEAHAKTLHEMLYKDGCEHPGDVFYMFACLHTMGKFVRTDSKLLDAPNLDHPDCCVWATPQRREFACIPGLKPSLHYHSLVAEVGKDITRYREIVQSRAERVYPEYLIAYKRAA</sequence>
<gene>
    <name evidence="2" type="ORF">PGLA1383_LOCUS25524</name>
    <name evidence="3" type="ORF">PGLA2088_LOCUS37247</name>
</gene>
<dbReference type="PANTHER" id="PTHR45740:SF2">
    <property type="entry name" value="POLY [ADP-RIBOSE] POLYMERASE"/>
    <property type="match status" value="1"/>
</dbReference>
<evidence type="ECO:0000313" key="2">
    <source>
        <dbReference type="EMBL" id="CAE8607606.1"/>
    </source>
</evidence>
<dbReference type="Gene3D" id="3.90.228.10">
    <property type="match status" value="1"/>
</dbReference>
<evidence type="ECO:0000259" key="1">
    <source>
        <dbReference type="Pfam" id="PF00644"/>
    </source>
</evidence>
<proteinExistence type="predicted"/>
<dbReference type="Proteomes" id="UP000654075">
    <property type="component" value="Unassembled WGS sequence"/>
</dbReference>
<name>A0A813KUA6_POLGL</name>
<accession>A0A813KUA6</accession>
<dbReference type="AlphaFoldDB" id="A0A813KUA6"/>
<dbReference type="Proteomes" id="UP000626109">
    <property type="component" value="Unassembled WGS sequence"/>
</dbReference>
<evidence type="ECO:0000313" key="4">
    <source>
        <dbReference type="Proteomes" id="UP000626109"/>
    </source>
</evidence>
<dbReference type="GO" id="GO:1990404">
    <property type="term" value="F:NAD+-protein mono-ADP-ribosyltransferase activity"/>
    <property type="evidence" value="ECO:0007669"/>
    <property type="project" value="TreeGrafter"/>
</dbReference>
<dbReference type="SUPFAM" id="SSF56399">
    <property type="entry name" value="ADP-ribosylation"/>
    <property type="match status" value="1"/>
</dbReference>
<dbReference type="InterPro" id="IPR051712">
    <property type="entry name" value="ARTD-AVP"/>
</dbReference>
<keyword evidence="5" id="KW-1185">Reference proteome</keyword>
<dbReference type="EMBL" id="CAJNNW010032415">
    <property type="protein sequence ID" value="CAE8712924.1"/>
    <property type="molecule type" value="Genomic_DNA"/>
</dbReference>